<dbReference type="EMBL" id="DRBS01000158">
    <property type="protein sequence ID" value="HDD44034.1"/>
    <property type="molecule type" value="Genomic_DNA"/>
</dbReference>
<name>A0A7C0U2A0_DESA2</name>
<organism evidence="1">
    <name type="scientific">Desulfofervidus auxilii</name>
    <dbReference type="NCBI Taxonomy" id="1621989"/>
    <lineage>
        <taxon>Bacteria</taxon>
        <taxon>Pseudomonadati</taxon>
        <taxon>Thermodesulfobacteriota</taxon>
        <taxon>Candidatus Desulfofervidia</taxon>
        <taxon>Candidatus Desulfofervidales</taxon>
        <taxon>Candidatus Desulfofervidaceae</taxon>
        <taxon>Candidatus Desulfofervidus</taxon>
    </lineage>
</organism>
<sequence length="78" mass="9142">MSFKIDNEEVFRGSLDLDKLSKYEDLDIGKCVTGNVRLGNQEIFKMKCCRIGEKKYSWTMEGINEKGEKEREVIIFEK</sequence>
<proteinExistence type="predicted"/>
<dbReference type="Proteomes" id="UP000886289">
    <property type="component" value="Unassembled WGS sequence"/>
</dbReference>
<dbReference type="AlphaFoldDB" id="A0A7C0U2A0"/>
<accession>A0A7C0U2A0</accession>
<evidence type="ECO:0000313" key="1">
    <source>
        <dbReference type="EMBL" id="HDD44034.1"/>
    </source>
</evidence>
<comment type="caution">
    <text evidence="1">The sequence shown here is derived from an EMBL/GenBank/DDBJ whole genome shotgun (WGS) entry which is preliminary data.</text>
</comment>
<protein>
    <submittedName>
        <fullName evidence="1">Uncharacterized protein</fullName>
    </submittedName>
</protein>
<gene>
    <name evidence="1" type="ORF">ENG63_04130</name>
</gene>
<reference evidence="1" key="1">
    <citation type="journal article" date="2020" name="mSystems">
        <title>Genome- and Community-Level Interaction Insights into Carbon Utilization and Element Cycling Functions of Hydrothermarchaeota in Hydrothermal Sediment.</title>
        <authorList>
            <person name="Zhou Z."/>
            <person name="Liu Y."/>
            <person name="Xu W."/>
            <person name="Pan J."/>
            <person name="Luo Z.H."/>
            <person name="Li M."/>
        </authorList>
    </citation>
    <scope>NUCLEOTIDE SEQUENCE [LARGE SCALE GENOMIC DNA]</scope>
    <source>
        <strain evidence="1">HyVt-233</strain>
    </source>
</reference>